<evidence type="ECO:0000256" key="1">
    <source>
        <dbReference type="SAM" id="MobiDB-lite"/>
    </source>
</evidence>
<comment type="caution">
    <text evidence="2">The sequence shown here is derived from an EMBL/GenBank/DDBJ whole genome shotgun (WGS) entry which is preliminary data.</text>
</comment>
<organism evidence="2 3">
    <name type="scientific">Rhizoctonia solani</name>
    <dbReference type="NCBI Taxonomy" id="456999"/>
    <lineage>
        <taxon>Eukaryota</taxon>
        <taxon>Fungi</taxon>
        <taxon>Dikarya</taxon>
        <taxon>Basidiomycota</taxon>
        <taxon>Agaricomycotina</taxon>
        <taxon>Agaricomycetes</taxon>
        <taxon>Cantharellales</taxon>
        <taxon>Ceratobasidiaceae</taxon>
        <taxon>Rhizoctonia</taxon>
    </lineage>
</organism>
<protein>
    <submittedName>
        <fullName evidence="2">Uncharacterized protein</fullName>
    </submittedName>
</protein>
<dbReference type="OrthoDB" id="3048787at2759"/>
<feature type="compositionally biased region" description="Basic and acidic residues" evidence="1">
    <location>
        <begin position="36"/>
        <end position="50"/>
    </location>
</feature>
<gene>
    <name evidence="2" type="ORF">RHS03_09115</name>
</gene>
<evidence type="ECO:0000313" key="2">
    <source>
        <dbReference type="EMBL" id="KAF8689420.1"/>
    </source>
</evidence>
<reference evidence="2" key="1">
    <citation type="submission" date="2020-09" db="EMBL/GenBank/DDBJ databases">
        <title>Comparative genome analyses of four rice-infecting Rhizoctonia solani isolates reveal extensive enrichment of homogalacturonan modification genes.</title>
        <authorList>
            <person name="Lee D.-Y."/>
            <person name="Jeon J."/>
            <person name="Kim K.-T."/>
            <person name="Cheong K."/>
            <person name="Song H."/>
            <person name="Choi G."/>
            <person name="Ko J."/>
            <person name="Opiyo S.O."/>
            <person name="Zuo S."/>
            <person name="Madhav S."/>
            <person name="Lee Y.-H."/>
            <person name="Wang G.-L."/>
        </authorList>
    </citation>
    <scope>NUCLEOTIDE SEQUENCE</scope>
    <source>
        <strain evidence="2">AG1-IA WGL</strain>
    </source>
</reference>
<dbReference type="EMBL" id="JACYCD010000680">
    <property type="protein sequence ID" value="KAF8689420.1"/>
    <property type="molecule type" value="Genomic_DNA"/>
</dbReference>
<dbReference type="Proteomes" id="UP000602905">
    <property type="component" value="Unassembled WGS sequence"/>
</dbReference>
<feature type="region of interest" description="Disordered" evidence="1">
    <location>
        <begin position="23"/>
        <end position="51"/>
    </location>
</feature>
<feature type="non-terminal residue" evidence="2">
    <location>
        <position position="1"/>
    </location>
</feature>
<feature type="region of interest" description="Disordered" evidence="1">
    <location>
        <begin position="69"/>
        <end position="93"/>
    </location>
</feature>
<name>A0A8H7HK47_9AGAM</name>
<feature type="compositionally biased region" description="Basic and acidic residues" evidence="1">
    <location>
        <begin position="72"/>
        <end position="86"/>
    </location>
</feature>
<dbReference type="AlphaFoldDB" id="A0A8H7HK47"/>
<accession>A0A8H7HK47</accession>
<sequence length="93" mass="10369">MSIASNAWATVSPSTIANCWRHTGLIASPPTPNEDSSSREEQSLVKEVARHPRYMQPTVRRLWALTGGQTQTEHEGTEEETLHRIETNLTLDG</sequence>
<evidence type="ECO:0000313" key="3">
    <source>
        <dbReference type="Proteomes" id="UP000602905"/>
    </source>
</evidence>
<proteinExistence type="predicted"/>